<reference evidence="5" key="1">
    <citation type="submission" date="2018-09" db="EMBL/GenBank/DDBJ databases">
        <authorList>
            <person name="Livingstone P.G."/>
            <person name="Whitworth D.E."/>
        </authorList>
    </citation>
    <scope>NUCLEOTIDE SEQUENCE [LARGE SCALE GENOMIC DNA]</scope>
    <source>
        <strain evidence="5">CA051B</strain>
    </source>
</reference>
<accession>A0A3A8N384</accession>
<organism evidence="4 5">
    <name type="scientific">Corallococcus llansteffanensis</name>
    <dbReference type="NCBI Taxonomy" id="2316731"/>
    <lineage>
        <taxon>Bacteria</taxon>
        <taxon>Pseudomonadati</taxon>
        <taxon>Myxococcota</taxon>
        <taxon>Myxococcia</taxon>
        <taxon>Myxococcales</taxon>
        <taxon>Cystobacterineae</taxon>
        <taxon>Myxococcaceae</taxon>
        <taxon>Corallococcus</taxon>
    </lineage>
</organism>
<sequence length="190" mass="20365">MGGTHGTLGHGAQASVGWAAAAPGERGVSGFLQRGCASVPTEEPCMSPVQLRPLRPSDVPELVGLCEQLGWPATAPELEERFERLRAVPGQAVFVAEREAGGIVGWMHVQERPALHLPHTAEVAALVVDAAHRGTGCGRALMAEAEGWARARGCQMLMLRSSSHREAAHRFYEALGYERASSSFKFTRTL</sequence>
<dbReference type="EMBL" id="RAWB01000833">
    <property type="protein sequence ID" value="RKH38706.1"/>
    <property type="molecule type" value="Genomic_DNA"/>
</dbReference>
<dbReference type="PROSITE" id="PS51186">
    <property type="entry name" value="GNAT"/>
    <property type="match status" value="1"/>
</dbReference>
<keyword evidence="1 4" id="KW-0808">Transferase</keyword>
<proteinExistence type="predicted"/>
<evidence type="ECO:0000256" key="2">
    <source>
        <dbReference type="ARBA" id="ARBA00023315"/>
    </source>
</evidence>
<dbReference type="InterPro" id="IPR050832">
    <property type="entry name" value="Bact_Acetyltransf"/>
</dbReference>
<evidence type="ECO:0000313" key="4">
    <source>
        <dbReference type="EMBL" id="RKH38706.1"/>
    </source>
</evidence>
<dbReference type="GO" id="GO:0016747">
    <property type="term" value="F:acyltransferase activity, transferring groups other than amino-acyl groups"/>
    <property type="evidence" value="ECO:0007669"/>
    <property type="project" value="InterPro"/>
</dbReference>
<keyword evidence="5" id="KW-1185">Reference proteome</keyword>
<evidence type="ECO:0000256" key="1">
    <source>
        <dbReference type="ARBA" id="ARBA00022679"/>
    </source>
</evidence>
<evidence type="ECO:0000259" key="3">
    <source>
        <dbReference type="PROSITE" id="PS51186"/>
    </source>
</evidence>
<keyword evidence="2" id="KW-0012">Acyltransferase</keyword>
<dbReference type="Gene3D" id="3.40.630.30">
    <property type="match status" value="1"/>
</dbReference>
<dbReference type="PANTHER" id="PTHR43877">
    <property type="entry name" value="AMINOALKYLPHOSPHONATE N-ACETYLTRANSFERASE-RELATED-RELATED"/>
    <property type="match status" value="1"/>
</dbReference>
<dbReference type="SUPFAM" id="SSF55729">
    <property type="entry name" value="Acyl-CoA N-acyltransferases (Nat)"/>
    <property type="match status" value="1"/>
</dbReference>
<protein>
    <submittedName>
        <fullName evidence="4">GNAT family N-acetyltransferase</fullName>
    </submittedName>
</protein>
<dbReference type="Pfam" id="PF00583">
    <property type="entry name" value="Acetyltransf_1"/>
    <property type="match status" value="1"/>
</dbReference>
<comment type="caution">
    <text evidence="4">The sequence shown here is derived from an EMBL/GenBank/DDBJ whole genome shotgun (WGS) entry which is preliminary data.</text>
</comment>
<evidence type="ECO:0000313" key="5">
    <source>
        <dbReference type="Proteomes" id="UP000272888"/>
    </source>
</evidence>
<dbReference type="CDD" id="cd04301">
    <property type="entry name" value="NAT_SF"/>
    <property type="match status" value="1"/>
</dbReference>
<dbReference type="InterPro" id="IPR016181">
    <property type="entry name" value="Acyl_CoA_acyltransferase"/>
</dbReference>
<dbReference type="AlphaFoldDB" id="A0A3A8N384"/>
<dbReference type="InterPro" id="IPR000182">
    <property type="entry name" value="GNAT_dom"/>
</dbReference>
<feature type="domain" description="N-acetyltransferase" evidence="3">
    <location>
        <begin position="49"/>
        <end position="190"/>
    </location>
</feature>
<dbReference type="Proteomes" id="UP000272888">
    <property type="component" value="Unassembled WGS sequence"/>
</dbReference>
<gene>
    <name evidence="4" type="ORF">D7V93_40930</name>
</gene>
<name>A0A3A8N384_9BACT</name>